<name>A0AAD3CXS9_9STRA</name>
<evidence type="ECO:0000256" key="11">
    <source>
        <dbReference type="PROSITE-ProRule" id="PRU00221"/>
    </source>
</evidence>
<dbReference type="GO" id="GO:0030127">
    <property type="term" value="C:COPII vesicle coat"/>
    <property type="evidence" value="ECO:0007669"/>
    <property type="project" value="TreeGrafter"/>
</dbReference>
<evidence type="ECO:0000256" key="7">
    <source>
        <dbReference type="ARBA" id="ARBA00022927"/>
    </source>
</evidence>
<keyword evidence="4 11" id="KW-0853">WD repeat</keyword>
<keyword evidence="3" id="KW-0813">Transport</keyword>
<accession>A0AAD3CXS9</accession>
<keyword evidence="7" id="KW-0653">Protein transport</keyword>
<comment type="similarity">
    <text evidence="2">Belongs to the WD repeat SEC13 family.</text>
</comment>
<dbReference type="PANTHER" id="PTHR11024:SF2">
    <property type="entry name" value="PROTEIN SEC13 HOMOLOG"/>
    <property type="match status" value="1"/>
</dbReference>
<dbReference type="GO" id="GO:0051028">
    <property type="term" value="P:mRNA transport"/>
    <property type="evidence" value="ECO:0007669"/>
    <property type="project" value="UniProtKB-KW"/>
</dbReference>
<keyword evidence="8" id="KW-0811">Translocation</keyword>
<evidence type="ECO:0000256" key="10">
    <source>
        <dbReference type="ARBA" id="ARBA00023242"/>
    </source>
</evidence>
<evidence type="ECO:0000256" key="5">
    <source>
        <dbReference type="ARBA" id="ARBA00022737"/>
    </source>
</evidence>
<dbReference type="GO" id="GO:0005198">
    <property type="term" value="F:structural molecule activity"/>
    <property type="evidence" value="ECO:0007669"/>
    <property type="project" value="InterPro"/>
</dbReference>
<dbReference type="PANTHER" id="PTHR11024">
    <property type="entry name" value="NUCLEAR PORE COMPLEX PROTEIN SEC13 / SEH1 FAMILY MEMBER"/>
    <property type="match status" value="1"/>
</dbReference>
<evidence type="ECO:0000256" key="8">
    <source>
        <dbReference type="ARBA" id="ARBA00023010"/>
    </source>
</evidence>
<dbReference type="AlphaFoldDB" id="A0AAD3CXS9"/>
<reference evidence="12 13" key="1">
    <citation type="journal article" date="2021" name="Sci. Rep.">
        <title>The genome of the diatom Chaetoceros tenuissimus carries an ancient integrated fragment of an extant virus.</title>
        <authorList>
            <person name="Hongo Y."/>
            <person name="Kimura K."/>
            <person name="Takaki Y."/>
            <person name="Yoshida Y."/>
            <person name="Baba S."/>
            <person name="Kobayashi G."/>
            <person name="Nagasaki K."/>
            <person name="Hano T."/>
            <person name="Tomaru Y."/>
        </authorList>
    </citation>
    <scope>NUCLEOTIDE SEQUENCE [LARGE SCALE GENOMIC DNA]</scope>
    <source>
        <strain evidence="12 13">NIES-3715</strain>
    </source>
</reference>
<organism evidence="12 13">
    <name type="scientific">Chaetoceros tenuissimus</name>
    <dbReference type="NCBI Taxonomy" id="426638"/>
    <lineage>
        <taxon>Eukaryota</taxon>
        <taxon>Sar</taxon>
        <taxon>Stramenopiles</taxon>
        <taxon>Ochrophyta</taxon>
        <taxon>Bacillariophyta</taxon>
        <taxon>Coscinodiscophyceae</taxon>
        <taxon>Chaetocerotophycidae</taxon>
        <taxon>Chaetocerotales</taxon>
        <taxon>Chaetocerotaceae</taxon>
        <taxon>Chaetoceros</taxon>
    </lineage>
</organism>
<feature type="repeat" description="WD" evidence="11">
    <location>
        <begin position="21"/>
        <end position="62"/>
    </location>
</feature>
<evidence type="ECO:0008006" key="14">
    <source>
        <dbReference type="Google" id="ProtNLM"/>
    </source>
</evidence>
<proteinExistence type="inferred from homology"/>
<dbReference type="GO" id="GO:0031080">
    <property type="term" value="C:nuclear pore outer ring"/>
    <property type="evidence" value="ECO:0007669"/>
    <property type="project" value="TreeGrafter"/>
</dbReference>
<evidence type="ECO:0000256" key="2">
    <source>
        <dbReference type="ARBA" id="ARBA00010102"/>
    </source>
</evidence>
<protein>
    <recommendedName>
        <fullName evidence="14">Protein transport protein SEC13</fullName>
    </recommendedName>
</protein>
<dbReference type="EMBL" id="BLLK01000045">
    <property type="protein sequence ID" value="GFH52544.1"/>
    <property type="molecule type" value="Genomic_DNA"/>
</dbReference>
<evidence type="ECO:0000256" key="1">
    <source>
        <dbReference type="ARBA" id="ARBA00004567"/>
    </source>
</evidence>
<dbReference type="GO" id="GO:0006606">
    <property type="term" value="P:protein import into nucleus"/>
    <property type="evidence" value="ECO:0007669"/>
    <property type="project" value="TreeGrafter"/>
</dbReference>
<dbReference type="Proteomes" id="UP001054902">
    <property type="component" value="Unassembled WGS sequence"/>
</dbReference>
<comment type="caution">
    <text evidence="12">The sequence shown here is derived from an EMBL/GenBank/DDBJ whole genome shotgun (WGS) entry which is preliminary data.</text>
</comment>
<evidence type="ECO:0000313" key="12">
    <source>
        <dbReference type="EMBL" id="GFH52544.1"/>
    </source>
</evidence>
<dbReference type="InterPro" id="IPR015943">
    <property type="entry name" value="WD40/YVTN_repeat-like_dom_sf"/>
</dbReference>
<keyword evidence="9" id="KW-0906">Nuclear pore complex</keyword>
<evidence type="ECO:0000256" key="9">
    <source>
        <dbReference type="ARBA" id="ARBA00023132"/>
    </source>
</evidence>
<evidence type="ECO:0000256" key="6">
    <source>
        <dbReference type="ARBA" id="ARBA00022816"/>
    </source>
</evidence>
<dbReference type="InterPro" id="IPR036322">
    <property type="entry name" value="WD40_repeat_dom_sf"/>
</dbReference>
<evidence type="ECO:0000313" key="13">
    <source>
        <dbReference type="Proteomes" id="UP001054902"/>
    </source>
</evidence>
<dbReference type="SUPFAM" id="SSF50978">
    <property type="entry name" value="WD40 repeat-like"/>
    <property type="match status" value="1"/>
</dbReference>
<dbReference type="SMART" id="SM00320">
    <property type="entry name" value="WD40"/>
    <property type="match status" value="6"/>
</dbReference>
<dbReference type="PROSITE" id="PS50082">
    <property type="entry name" value="WD_REPEATS_2"/>
    <property type="match status" value="2"/>
</dbReference>
<evidence type="ECO:0000256" key="3">
    <source>
        <dbReference type="ARBA" id="ARBA00022448"/>
    </source>
</evidence>
<dbReference type="InterPro" id="IPR001680">
    <property type="entry name" value="WD40_rpt"/>
</dbReference>
<keyword evidence="6" id="KW-0509">mRNA transport</keyword>
<keyword evidence="13" id="KW-1185">Reference proteome</keyword>
<comment type="subcellular location">
    <subcellularLocation>
        <location evidence="1">Nucleus</location>
        <location evidence="1">Nuclear pore complex</location>
    </subcellularLocation>
</comment>
<evidence type="ECO:0000256" key="4">
    <source>
        <dbReference type="ARBA" id="ARBA00022574"/>
    </source>
</evidence>
<dbReference type="Gene3D" id="2.130.10.10">
    <property type="entry name" value="YVTN repeat-like/Quinoprotein amine dehydrogenase"/>
    <property type="match status" value="1"/>
</dbReference>
<feature type="repeat" description="WD" evidence="11">
    <location>
        <begin position="272"/>
        <end position="304"/>
    </location>
</feature>
<dbReference type="GO" id="GO:0090114">
    <property type="term" value="P:COPII-coated vesicle budding"/>
    <property type="evidence" value="ECO:0007669"/>
    <property type="project" value="TreeGrafter"/>
</dbReference>
<keyword evidence="10" id="KW-0539">Nucleus</keyword>
<sequence length="322" mass="35709">MTTPATADPAASNSKGPIYIDTQHDDMIHDAQMDYYGTKLATSSSDRTVKIYDVNGETYTHTATLQGHTGPVWSISWSHPTYGGILSSASFDGSIMIHRESRPREWTLLCHKKSLHESSVNATQFAPHNYGLILANASSDGRVSVLSHQMDDSWSCEYINDNSLGVNSLSFAPFGAYASEESKESQSMYLVTAGCDNQIRFWSKSDSDAKWTLDSSPIDTSSVQHSDWVRDVAWCPCILPNINIVASCSEDRTVIIWTQKGGMGQEWKPFLLKTFEEPVWRVSWSVTGNILAVSSGDNSVSLWKQTVDGKWVQVQSMEEGKE</sequence>
<dbReference type="InterPro" id="IPR037363">
    <property type="entry name" value="Sec13/Seh1_fam"/>
</dbReference>
<gene>
    <name evidence="12" type="ORF">CTEN210_09020</name>
</gene>
<dbReference type="Pfam" id="PF00400">
    <property type="entry name" value="WD40"/>
    <property type="match status" value="5"/>
</dbReference>
<keyword evidence="5" id="KW-0677">Repeat</keyword>